<name>A0A6A6J8I4_WESOR</name>
<keyword evidence="2" id="KW-1185">Reference proteome</keyword>
<evidence type="ECO:0000313" key="2">
    <source>
        <dbReference type="Proteomes" id="UP000800097"/>
    </source>
</evidence>
<dbReference type="Proteomes" id="UP000800097">
    <property type="component" value="Unassembled WGS sequence"/>
</dbReference>
<protein>
    <submittedName>
        <fullName evidence="1">Uncharacterized protein</fullName>
    </submittedName>
</protein>
<proteinExistence type="predicted"/>
<sequence length="60" mass="6836">MIHLWVHTYLPPETPLASSVGTQEHRSERRVMKSMIFMVNDECILDPGLSSVSSPVIWLL</sequence>
<dbReference type="GeneID" id="54552292"/>
<evidence type="ECO:0000313" key="1">
    <source>
        <dbReference type="EMBL" id="KAF2272870.1"/>
    </source>
</evidence>
<dbReference type="EMBL" id="ML986515">
    <property type="protein sequence ID" value="KAF2272870.1"/>
    <property type="molecule type" value="Genomic_DNA"/>
</dbReference>
<reference evidence="1" key="1">
    <citation type="journal article" date="2020" name="Stud. Mycol.">
        <title>101 Dothideomycetes genomes: a test case for predicting lifestyles and emergence of pathogens.</title>
        <authorList>
            <person name="Haridas S."/>
            <person name="Albert R."/>
            <person name="Binder M."/>
            <person name="Bloem J."/>
            <person name="Labutti K."/>
            <person name="Salamov A."/>
            <person name="Andreopoulos B."/>
            <person name="Baker S."/>
            <person name="Barry K."/>
            <person name="Bills G."/>
            <person name="Bluhm B."/>
            <person name="Cannon C."/>
            <person name="Castanera R."/>
            <person name="Culley D."/>
            <person name="Daum C."/>
            <person name="Ezra D."/>
            <person name="Gonzalez J."/>
            <person name="Henrissat B."/>
            <person name="Kuo A."/>
            <person name="Liang C."/>
            <person name="Lipzen A."/>
            <person name="Lutzoni F."/>
            <person name="Magnuson J."/>
            <person name="Mondo S."/>
            <person name="Nolan M."/>
            <person name="Ohm R."/>
            <person name="Pangilinan J."/>
            <person name="Park H.-J."/>
            <person name="Ramirez L."/>
            <person name="Alfaro M."/>
            <person name="Sun H."/>
            <person name="Tritt A."/>
            <person name="Yoshinaga Y."/>
            <person name="Zwiers L.-H."/>
            <person name="Turgeon B."/>
            <person name="Goodwin S."/>
            <person name="Spatafora J."/>
            <person name="Crous P."/>
            <person name="Grigoriev I."/>
        </authorList>
    </citation>
    <scope>NUCLEOTIDE SEQUENCE</scope>
    <source>
        <strain evidence="1">CBS 379.55</strain>
    </source>
</reference>
<accession>A0A6A6J8I4</accession>
<gene>
    <name evidence="1" type="ORF">EI97DRAFT_436484</name>
</gene>
<dbReference type="AlphaFoldDB" id="A0A6A6J8I4"/>
<organism evidence="1 2">
    <name type="scientific">Westerdykella ornata</name>
    <dbReference type="NCBI Taxonomy" id="318751"/>
    <lineage>
        <taxon>Eukaryota</taxon>
        <taxon>Fungi</taxon>
        <taxon>Dikarya</taxon>
        <taxon>Ascomycota</taxon>
        <taxon>Pezizomycotina</taxon>
        <taxon>Dothideomycetes</taxon>
        <taxon>Pleosporomycetidae</taxon>
        <taxon>Pleosporales</taxon>
        <taxon>Sporormiaceae</taxon>
        <taxon>Westerdykella</taxon>
    </lineage>
</organism>
<dbReference type="RefSeq" id="XP_033650409.1">
    <property type="nucleotide sequence ID" value="XM_033799117.1"/>
</dbReference>